<dbReference type="Proteomes" id="UP000002745">
    <property type="component" value="Chromosome"/>
</dbReference>
<dbReference type="EMBL" id="CP001678">
    <property type="protein sequence ID" value="ACT57723.1"/>
    <property type="molecule type" value="Genomic_DNA"/>
</dbReference>
<comment type="similarity">
    <text evidence="1">Belongs to the UPF0434 family.</text>
</comment>
<dbReference type="FunFam" id="2.20.25.10:FF:000002">
    <property type="entry name" value="UPF0434 protein YcaR"/>
    <property type="match status" value="1"/>
</dbReference>
<evidence type="ECO:0000256" key="1">
    <source>
        <dbReference type="HAMAP-Rule" id="MF_01187"/>
    </source>
</evidence>
<dbReference type="PANTHER" id="PTHR33505">
    <property type="entry name" value="ZGC:162634"/>
    <property type="match status" value="1"/>
</dbReference>
<sequence>MSKTDTSSKSAQPGIDPRLLEVLICPASRGPLSYDKETNELISKKANLAYPIREGVPIMLIDEARELDDN</sequence>
<evidence type="ECO:0000313" key="2">
    <source>
        <dbReference type="EMBL" id="ACT57723.1"/>
    </source>
</evidence>
<dbReference type="Gene3D" id="2.20.25.10">
    <property type="match status" value="1"/>
</dbReference>
<dbReference type="PANTHER" id="PTHR33505:SF4">
    <property type="entry name" value="PROTEIN PREY, MITOCHONDRIAL"/>
    <property type="match status" value="1"/>
</dbReference>
<dbReference type="InterPro" id="IPR005651">
    <property type="entry name" value="Trm112-like"/>
</dbReference>
<dbReference type="STRING" id="582402.Hbal_0021"/>
<keyword evidence="3" id="KW-1185">Reference proteome</keyword>
<dbReference type="Pfam" id="PF03966">
    <property type="entry name" value="Trm112p"/>
    <property type="match status" value="1"/>
</dbReference>
<dbReference type="SUPFAM" id="SSF158997">
    <property type="entry name" value="Trm112p-like"/>
    <property type="match status" value="1"/>
</dbReference>
<dbReference type="GO" id="GO:0005829">
    <property type="term" value="C:cytosol"/>
    <property type="evidence" value="ECO:0007669"/>
    <property type="project" value="TreeGrafter"/>
</dbReference>
<dbReference type="HAMAP" id="MF_01187">
    <property type="entry name" value="UPF0434"/>
    <property type="match status" value="1"/>
</dbReference>
<organism evidence="2 3">
    <name type="scientific">Hirschia baltica (strain ATCC 49814 / DSM 5838 / IFAM 1418)</name>
    <dbReference type="NCBI Taxonomy" id="582402"/>
    <lineage>
        <taxon>Bacteria</taxon>
        <taxon>Pseudomonadati</taxon>
        <taxon>Pseudomonadota</taxon>
        <taxon>Alphaproteobacteria</taxon>
        <taxon>Hyphomonadales</taxon>
        <taxon>Hyphomonadaceae</taxon>
        <taxon>Hirschia</taxon>
    </lineage>
</organism>
<name>C6XKC5_HIRBI</name>
<protein>
    <recommendedName>
        <fullName evidence="1">UPF0434 protein Hbal_0021</fullName>
    </recommendedName>
</protein>
<dbReference type="HOGENOM" id="CLU_155659_2_0_5"/>
<reference evidence="3" key="1">
    <citation type="journal article" date="2011" name="J. Bacteriol.">
        <title>Genome sequences of eight morphologically diverse alphaproteobacteria.</title>
        <authorList>
            <consortium name="US DOE Joint Genome Institute"/>
            <person name="Brown P.J."/>
            <person name="Kysela D.T."/>
            <person name="Buechlein A."/>
            <person name="Hemmerich C."/>
            <person name="Brun Y.V."/>
        </authorList>
    </citation>
    <scope>NUCLEOTIDE SEQUENCE [LARGE SCALE GENOMIC DNA]</scope>
    <source>
        <strain evidence="3">ATCC 49814 / DSM 5838 / IFAM 1418</strain>
    </source>
</reference>
<accession>C6XKC5</accession>
<dbReference type="RefSeq" id="WP_012777881.1">
    <property type="nucleotide sequence ID" value="NC_012982.1"/>
</dbReference>
<dbReference type="AlphaFoldDB" id="C6XKC5"/>
<dbReference type="OrthoDB" id="9812205at2"/>
<dbReference type="eggNOG" id="COG2835">
    <property type="taxonomic scope" value="Bacteria"/>
</dbReference>
<dbReference type="KEGG" id="hba:Hbal_0021"/>
<proteinExistence type="inferred from homology"/>
<gene>
    <name evidence="2" type="ordered locus">Hbal_0021</name>
</gene>
<evidence type="ECO:0000313" key="3">
    <source>
        <dbReference type="Proteomes" id="UP000002745"/>
    </source>
</evidence>